<reference evidence="2 3" key="1">
    <citation type="submission" date="2018-09" db="EMBL/GenBank/DDBJ databases">
        <authorList>
            <person name="Wang Z."/>
        </authorList>
    </citation>
    <scope>NUCLEOTIDE SEQUENCE [LARGE SCALE GENOMIC DNA]</scope>
    <source>
        <strain evidence="2 3">ALS 81</strain>
    </source>
</reference>
<dbReference type="AlphaFoldDB" id="A0A420EAR6"/>
<feature type="region of interest" description="Disordered" evidence="1">
    <location>
        <begin position="20"/>
        <end position="59"/>
    </location>
</feature>
<dbReference type="RefSeq" id="WP_120355016.1">
    <property type="nucleotide sequence ID" value="NZ_RAQO01000006.1"/>
</dbReference>
<feature type="compositionally biased region" description="Gly residues" evidence="1">
    <location>
        <begin position="20"/>
        <end position="30"/>
    </location>
</feature>
<proteinExistence type="predicted"/>
<gene>
    <name evidence="2" type="ORF">DBZ36_11030</name>
</gene>
<dbReference type="Proteomes" id="UP000286482">
    <property type="component" value="Unassembled WGS sequence"/>
</dbReference>
<dbReference type="EMBL" id="RAQO01000006">
    <property type="protein sequence ID" value="RKF17789.1"/>
    <property type="molecule type" value="Genomic_DNA"/>
</dbReference>
<protein>
    <submittedName>
        <fullName evidence="2">Uncharacterized protein</fullName>
    </submittedName>
</protein>
<keyword evidence="3" id="KW-1185">Reference proteome</keyword>
<evidence type="ECO:0000256" key="1">
    <source>
        <dbReference type="SAM" id="MobiDB-lite"/>
    </source>
</evidence>
<evidence type="ECO:0000313" key="2">
    <source>
        <dbReference type="EMBL" id="RKF17789.1"/>
    </source>
</evidence>
<sequence>MSRVYKMICEKDTSTGLAFGGGGGGGGGGARYSRRVNHNTPVGAHRRGEDRSPVTARIENYPGDGGKAFKKVACKTGGVVSFVAPKAVAVPVGVTTVLLCN</sequence>
<evidence type="ECO:0000313" key="3">
    <source>
        <dbReference type="Proteomes" id="UP000286482"/>
    </source>
</evidence>
<organism evidence="2 3">
    <name type="scientific">Alginatibacterium sediminis</name>
    <dbReference type="NCBI Taxonomy" id="2164068"/>
    <lineage>
        <taxon>Bacteria</taxon>
        <taxon>Pseudomonadati</taxon>
        <taxon>Pseudomonadota</taxon>
        <taxon>Gammaproteobacteria</taxon>
        <taxon>Alteromonadales</taxon>
        <taxon>Alteromonadaceae</taxon>
        <taxon>Alginatibacterium</taxon>
    </lineage>
</organism>
<accession>A0A420EAR6</accession>
<name>A0A420EAR6_9ALTE</name>
<comment type="caution">
    <text evidence="2">The sequence shown here is derived from an EMBL/GenBank/DDBJ whole genome shotgun (WGS) entry which is preliminary data.</text>
</comment>